<dbReference type="EMBL" id="OIVN01006342">
    <property type="protein sequence ID" value="SPD31004.1"/>
    <property type="molecule type" value="Genomic_DNA"/>
</dbReference>
<evidence type="ECO:0000256" key="1">
    <source>
        <dbReference type="SAM" id="MobiDB-lite"/>
    </source>
</evidence>
<reference evidence="2" key="1">
    <citation type="submission" date="2018-02" db="EMBL/GenBank/DDBJ databases">
        <authorList>
            <person name="Cohen D.B."/>
            <person name="Kent A.D."/>
        </authorList>
    </citation>
    <scope>NUCLEOTIDE SEQUENCE</scope>
</reference>
<evidence type="ECO:0000313" key="2">
    <source>
        <dbReference type="EMBL" id="SPD31004.1"/>
    </source>
</evidence>
<dbReference type="AlphaFoldDB" id="A0A2N9J343"/>
<name>A0A2N9J343_FAGSY</name>
<sequence length="599" mass="66873">MASKLALLVNTEKSMARFRLLYQIPLSVSLTYCNSDDFPVINKGEILIPIMAIVEGGVRFPLHTFLIDFLQTVNATPSQISVNTFRIIMGVIAINRLLDVNLTIREILAVYQYKCPGAKSNTLCHLVARNVNEKLVNGLPSTNKGFEKDYLRVRGDWFSGSSVCRSEFGYPDQKRLEAERKQGDTELIRRVLSANFCVDERGEPRSAPLLLGYEPQPAEVEQPEDLPDRIPTGQVYAMAPPLNPFKLMGKTADAGPSKKRKSQAKGKIHVVMESEQEEELQPRQKGGRTEPSSIPAEGPSSHHAAWDPALLFGPNPISVRDTILDHSDADASARVAHGLAFAACLPEDMKRWAGTQPGNAFRQITHGLMMATQGVRSIEAKFYRLTEKFQKNEAEHEKMSEMLKVAGDNYARLEGQHHKNIVVMKEAEERARAEETRRAEAEAEVVAAQFKMVYNTGFRHGWKSALSKTGQPEVSELFLRANTPLPYPNAGLRNSDDEGDEEDEEGEEEEEEEEKEEGGEGGAEEEGHKKGERKEGEGRKEEEKEKRKEDMPEASQQSGDGQDVQIIEVEDVVDTTEQPPDIPDQFDRTEDVTEQPSSS</sequence>
<feature type="region of interest" description="Disordered" evidence="1">
    <location>
        <begin position="272"/>
        <end position="305"/>
    </location>
</feature>
<protein>
    <submittedName>
        <fullName evidence="2">Uncharacterized protein</fullName>
    </submittedName>
</protein>
<organism evidence="2">
    <name type="scientific">Fagus sylvatica</name>
    <name type="common">Beechnut</name>
    <dbReference type="NCBI Taxonomy" id="28930"/>
    <lineage>
        <taxon>Eukaryota</taxon>
        <taxon>Viridiplantae</taxon>
        <taxon>Streptophyta</taxon>
        <taxon>Embryophyta</taxon>
        <taxon>Tracheophyta</taxon>
        <taxon>Spermatophyta</taxon>
        <taxon>Magnoliopsida</taxon>
        <taxon>eudicotyledons</taxon>
        <taxon>Gunneridae</taxon>
        <taxon>Pentapetalae</taxon>
        <taxon>rosids</taxon>
        <taxon>fabids</taxon>
        <taxon>Fagales</taxon>
        <taxon>Fagaceae</taxon>
        <taxon>Fagus</taxon>
    </lineage>
</organism>
<feature type="compositionally biased region" description="Basic and acidic residues" evidence="1">
    <location>
        <begin position="525"/>
        <end position="551"/>
    </location>
</feature>
<gene>
    <name evidence="2" type="ORF">FSB_LOCUS58886</name>
</gene>
<proteinExistence type="predicted"/>
<feature type="region of interest" description="Disordered" evidence="1">
    <location>
        <begin position="481"/>
        <end position="599"/>
    </location>
</feature>
<accession>A0A2N9J343</accession>
<feature type="compositionally biased region" description="Acidic residues" evidence="1">
    <location>
        <begin position="497"/>
        <end position="524"/>
    </location>
</feature>